<accession>A0A7I7WYU3</accession>
<dbReference type="RefSeq" id="WP_085136688.1">
    <property type="nucleotide sequence ID" value="NZ_AP022609.1"/>
</dbReference>
<dbReference type="Proteomes" id="UP000467260">
    <property type="component" value="Chromosome"/>
</dbReference>
<dbReference type="OrthoDB" id="8452484at2"/>
<gene>
    <name evidence="1" type="ORF">MHIB_01210</name>
</gene>
<dbReference type="SUPFAM" id="SSF52096">
    <property type="entry name" value="ClpP/crotonase"/>
    <property type="match status" value="1"/>
</dbReference>
<dbReference type="AlphaFoldDB" id="A0A7I7WYU3"/>
<sequence>MAGTLTAFTGRPVDDETVGLGLRAAGTFEWIPGLGCPGVAAVRGHTYGAGLQPALADDFRHAVSNQTRGSP</sequence>
<dbReference type="KEGG" id="mhib:MHIB_01210"/>
<keyword evidence="2" id="KW-1185">Reference proteome</keyword>
<evidence type="ECO:0000313" key="2">
    <source>
        <dbReference type="Proteomes" id="UP000467260"/>
    </source>
</evidence>
<proteinExistence type="predicted"/>
<reference evidence="1 2" key="1">
    <citation type="journal article" date="2019" name="Emerg. Microbes Infect.">
        <title>Comprehensive subspecies identification of 175 nontuberculous mycobacteria species based on 7547 genomic profiles.</title>
        <authorList>
            <person name="Matsumoto Y."/>
            <person name="Kinjo T."/>
            <person name="Motooka D."/>
            <person name="Nabeya D."/>
            <person name="Jung N."/>
            <person name="Uechi K."/>
            <person name="Horii T."/>
            <person name="Iida T."/>
            <person name="Fujita J."/>
            <person name="Nakamura S."/>
        </authorList>
    </citation>
    <scope>NUCLEOTIDE SEQUENCE [LARGE SCALE GENOMIC DNA]</scope>
    <source>
        <strain evidence="1 2">JCM 13571</strain>
    </source>
</reference>
<dbReference type="Gene3D" id="3.90.226.10">
    <property type="entry name" value="2-enoyl-CoA Hydratase, Chain A, domain 1"/>
    <property type="match status" value="1"/>
</dbReference>
<evidence type="ECO:0000313" key="1">
    <source>
        <dbReference type="EMBL" id="BBZ21703.1"/>
    </source>
</evidence>
<name>A0A7I7WYU3_9MYCO</name>
<dbReference type="InterPro" id="IPR029045">
    <property type="entry name" value="ClpP/crotonase-like_dom_sf"/>
</dbReference>
<protein>
    <submittedName>
        <fullName evidence="1">Uncharacterized protein</fullName>
    </submittedName>
</protein>
<organism evidence="1 2">
    <name type="scientific">Mycolicibacter hiberniae</name>
    <dbReference type="NCBI Taxonomy" id="29314"/>
    <lineage>
        <taxon>Bacteria</taxon>
        <taxon>Bacillati</taxon>
        <taxon>Actinomycetota</taxon>
        <taxon>Actinomycetes</taxon>
        <taxon>Mycobacteriales</taxon>
        <taxon>Mycobacteriaceae</taxon>
        <taxon>Mycolicibacter</taxon>
    </lineage>
</organism>
<dbReference type="EMBL" id="AP022609">
    <property type="protein sequence ID" value="BBZ21703.1"/>
    <property type="molecule type" value="Genomic_DNA"/>
</dbReference>